<reference evidence="7" key="1">
    <citation type="submission" date="2021-01" db="EMBL/GenBank/DDBJ databases">
        <title>Whole genome shotgun sequence of Sphaerimonospora thailandensis NBRC 107569.</title>
        <authorList>
            <person name="Komaki H."/>
            <person name="Tamura T."/>
        </authorList>
    </citation>
    <scope>NUCLEOTIDE SEQUENCE</scope>
    <source>
        <strain evidence="7">NBRC 107569</strain>
    </source>
</reference>
<feature type="compositionally biased region" description="Low complexity" evidence="3">
    <location>
        <begin position="427"/>
        <end position="440"/>
    </location>
</feature>
<evidence type="ECO:0000256" key="5">
    <source>
        <dbReference type="SAM" id="SignalP"/>
    </source>
</evidence>
<gene>
    <name evidence="7" type="ORF">Mth01_25050</name>
</gene>
<name>A0A8J3R6Z2_9ACTN</name>
<dbReference type="InterPro" id="IPR013783">
    <property type="entry name" value="Ig-like_fold"/>
</dbReference>
<dbReference type="PROSITE" id="PS50853">
    <property type="entry name" value="FN3"/>
    <property type="match status" value="1"/>
</dbReference>
<feature type="domain" description="Fibronectin type-III" evidence="6">
    <location>
        <begin position="124"/>
        <end position="226"/>
    </location>
</feature>
<dbReference type="Gene3D" id="2.60.40.10">
    <property type="entry name" value="Immunoglobulins"/>
    <property type="match status" value="1"/>
</dbReference>
<keyword evidence="5" id="KW-0732">Signal</keyword>
<dbReference type="SUPFAM" id="SSF49265">
    <property type="entry name" value="Fibronectin type III"/>
    <property type="match status" value="1"/>
</dbReference>
<keyword evidence="4" id="KW-0812">Transmembrane</keyword>
<keyword evidence="1" id="KW-0326">Glycosidase</keyword>
<dbReference type="GO" id="GO:0000272">
    <property type="term" value="P:polysaccharide catabolic process"/>
    <property type="evidence" value="ECO:0007669"/>
    <property type="project" value="UniProtKB-KW"/>
</dbReference>
<dbReference type="InterPro" id="IPR003961">
    <property type="entry name" value="FN3_dom"/>
</dbReference>
<keyword evidence="1" id="KW-0378">Hydrolase</keyword>
<evidence type="ECO:0000259" key="6">
    <source>
        <dbReference type="PROSITE" id="PS50853"/>
    </source>
</evidence>
<dbReference type="GO" id="GO:0016798">
    <property type="term" value="F:hydrolase activity, acting on glycosyl bonds"/>
    <property type="evidence" value="ECO:0007669"/>
    <property type="project" value="UniProtKB-KW"/>
</dbReference>
<feature type="chain" id="PRO_5035323384" description="Fibronectin type-III domain-containing protein" evidence="5">
    <location>
        <begin position="32"/>
        <end position="508"/>
    </location>
</feature>
<comment type="caution">
    <text evidence="7">The sequence shown here is derived from an EMBL/GenBank/DDBJ whole genome shotgun (WGS) entry which is preliminary data.</text>
</comment>
<feature type="compositionally biased region" description="Basic and acidic residues" evidence="3">
    <location>
        <begin position="476"/>
        <end position="486"/>
    </location>
</feature>
<evidence type="ECO:0000256" key="2">
    <source>
        <dbReference type="ARBA" id="ARBA00023326"/>
    </source>
</evidence>
<dbReference type="CDD" id="cd00063">
    <property type="entry name" value="FN3"/>
    <property type="match status" value="1"/>
</dbReference>
<protein>
    <recommendedName>
        <fullName evidence="6">Fibronectin type-III domain-containing protein</fullName>
    </recommendedName>
</protein>
<keyword evidence="4" id="KW-0472">Membrane</keyword>
<organism evidence="7 8">
    <name type="scientific">Sphaerimonospora thailandensis</name>
    <dbReference type="NCBI Taxonomy" id="795644"/>
    <lineage>
        <taxon>Bacteria</taxon>
        <taxon>Bacillati</taxon>
        <taxon>Actinomycetota</taxon>
        <taxon>Actinomycetes</taxon>
        <taxon>Streptosporangiales</taxon>
        <taxon>Streptosporangiaceae</taxon>
        <taxon>Sphaerimonospora</taxon>
    </lineage>
</organism>
<keyword evidence="4" id="KW-1133">Transmembrane helix</keyword>
<dbReference type="InterPro" id="IPR036116">
    <property type="entry name" value="FN3_sf"/>
</dbReference>
<dbReference type="EMBL" id="BOOG01000021">
    <property type="protein sequence ID" value="GIH70252.1"/>
    <property type="molecule type" value="Genomic_DNA"/>
</dbReference>
<evidence type="ECO:0000313" key="8">
    <source>
        <dbReference type="Proteomes" id="UP000610966"/>
    </source>
</evidence>
<feature type="signal peptide" evidence="5">
    <location>
        <begin position="1"/>
        <end position="31"/>
    </location>
</feature>
<feature type="compositionally biased region" description="Basic and acidic residues" evidence="3">
    <location>
        <begin position="309"/>
        <end position="346"/>
    </location>
</feature>
<feature type="compositionally biased region" description="Low complexity" evidence="3">
    <location>
        <begin position="244"/>
        <end position="268"/>
    </location>
</feature>
<feature type="region of interest" description="Disordered" evidence="3">
    <location>
        <begin position="205"/>
        <end position="355"/>
    </location>
</feature>
<feature type="region of interest" description="Disordered" evidence="3">
    <location>
        <begin position="394"/>
        <end position="508"/>
    </location>
</feature>
<feature type="compositionally biased region" description="Low complexity" evidence="3">
    <location>
        <begin position="287"/>
        <end position="308"/>
    </location>
</feature>
<accession>A0A8J3R6Z2</accession>
<evidence type="ECO:0000256" key="4">
    <source>
        <dbReference type="SAM" id="Phobius"/>
    </source>
</evidence>
<dbReference type="Proteomes" id="UP000610966">
    <property type="component" value="Unassembled WGS sequence"/>
</dbReference>
<evidence type="ECO:0000256" key="1">
    <source>
        <dbReference type="ARBA" id="ARBA00023295"/>
    </source>
</evidence>
<sequence length="508" mass="52177">MTTVRRLAAATVFVPLVVASALIVGAAPASAKDGEILSPADGEVIGSAGPVTVSAKTDWYQVRMALYVEGPSVPRQKIGSAGGNKTITGSFDPGNAPNGVFTVTLAGEITKRTYKTSTFTLSRPPEDPSGVEARLEGRTTIMVTWTKGNEPDLTTYEVTSKEAGRAGSVGAEAACAGSTCQATLPLTAKAAGRNVDVSVRALRSDGRGGTIESSRSATAFVSVPAAQPSPPSSPLSRLGDKASAQAQGRQAQGQQAQGQQAQGRQGQGETRAPRGNTSVHRSSAPRLPASVPSQAVPSRSVPSRSVLKPPERPTTDLKLPEARKSGGNRSEPEVAPREEPAPRETDLSAASAQSPASPLGGVGYWVYIALAVALLLIGGHMGAWFHRRRAAAVSGAPAGAGGPGTAQASSEGAATAAPPGGAGQQGPGRQQGPAGQRRPAVILAVSKDSPPDRVVLSNSAPQADQLLPRPYVLRGDVLEQRPRQPEPDYWTTDEEGGDPADPGRRRAP</sequence>
<keyword evidence="2" id="KW-0624">Polysaccharide degradation</keyword>
<feature type="transmembrane region" description="Helical" evidence="4">
    <location>
        <begin position="364"/>
        <end position="385"/>
    </location>
</feature>
<dbReference type="RefSeq" id="WP_204015975.1">
    <property type="nucleotide sequence ID" value="NZ_BOOG01000021.1"/>
</dbReference>
<dbReference type="AlphaFoldDB" id="A0A8J3R6Z2"/>
<feature type="compositionally biased region" description="Low complexity" evidence="3">
    <location>
        <begin position="405"/>
        <end position="419"/>
    </location>
</feature>
<evidence type="ECO:0000256" key="3">
    <source>
        <dbReference type="SAM" id="MobiDB-lite"/>
    </source>
</evidence>
<keyword evidence="2" id="KW-0119">Carbohydrate metabolism</keyword>
<proteinExistence type="predicted"/>
<evidence type="ECO:0000313" key="7">
    <source>
        <dbReference type="EMBL" id="GIH70252.1"/>
    </source>
</evidence>
<keyword evidence="8" id="KW-1185">Reference proteome</keyword>